<evidence type="ECO:0000313" key="5">
    <source>
        <dbReference type="EMBL" id="MFC4910305.1"/>
    </source>
</evidence>
<accession>A0ABV9U418</accession>
<proteinExistence type="predicted"/>
<sequence length="280" mass="29264">MTKVLAVDDRADNLVALRAVLDALPVEVVCADSGRAALRALLDDEFGLILLDLVMPGMDGLETARHIRGRPRTRHVPIVFLTANGDGELAPQAYAVGAADMLTKPFDPWLLRAKASTLIELDQHRRELDRHRRALRRQAVRLRDAADTPPAAKTAAHGAAHDATHAATPSATLGATHDTTPGAARGATLGATHDTTPGATLGATPGKTQGAVLGETGGGGIGGAPSEARLLDVDARLREVEGLAESLHPSVPAVRPLCTQVRALREALDPLLGESAGRRS</sequence>
<feature type="region of interest" description="Disordered" evidence="3">
    <location>
        <begin position="139"/>
        <end position="225"/>
    </location>
</feature>
<evidence type="ECO:0000256" key="3">
    <source>
        <dbReference type="SAM" id="MobiDB-lite"/>
    </source>
</evidence>
<dbReference type="PROSITE" id="PS50110">
    <property type="entry name" value="RESPONSE_REGULATORY"/>
    <property type="match status" value="1"/>
</dbReference>
<dbReference type="PANTHER" id="PTHR44591:SF3">
    <property type="entry name" value="RESPONSE REGULATORY DOMAIN-CONTAINING PROTEIN"/>
    <property type="match status" value="1"/>
</dbReference>
<feature type="compositionally biased region" description="Low complexity" evidence="3">
    <location>
        <begin position="195"/>
        <end position="214"/>
    </location>
</feature>
<dbReference type="Proteomes" id="UP001595872">
    <property type="component" value="Unassembled WGS sequence"/>
</dbReference>
<comment type="caution">
    <text evidence="5">The sequence shown here is derived from an EMBL/GenBank/DDBJ whole genome shotgun (WGS) entry which is preliminary data.</text>
</comment>
<keyword evidence="6" id="KW-1185">Reference proteome</keyword>
<reference evidence="6" key="1">
    <citation type="journal article" date="2019" name="Int. J. Syst. Evol. Microbiol.">
        <title>The Global Catalogue of Microorganisms (GCM) 10K type strain sequencing project: providing services to taxonomists for standard genome sequencing and annotation.</title>
        <authorList>
            <consortium name="The Broad Institute Genomics Platform"/>
            <consortium name="The Broad Institute Genome Sequencing Center for Infectious Disease"/>
            <person name="Wu L."/>
            <person name="Ma J."/>
        </authorList>
    </citation>
    <scope>NUCLEOTIDE SEQUENCE [LARGE SCALE GENOMIC DNA]</scope>
    <source>
        <strain evidence="6">KLKA75</strain>
    </source>
</reference>
<feature type="modified residue" description="4-aspartylphosphate" evidence="2">
    <location>
        <position position="52"/>
    </location>
</feature>
<feature type="compositionally biased region" description="Low complexity" evidence="3">
    <location>
        <begin position="147"/>
        <end position="158"/>
    </location>
</feature>
<dbReference type="Gene3D" id="3.40.50.2300">
    <property type="match status" value="1"/>
</dbReference>
<organism evidence="5 6">
    <name type="scientific">Actinomadura gamaensis</name>
    <dbReference type="NCBI Taxonomy" id="1763541"/>
    <lineage>
        <taxon>Bacteria</taxon>
        <taxon>Bacillati</taxon>
        <taxon>Actinomycetota</taxon>
        <taxon>Actinomycetes</taxon>
        <taxon>Streptosporangiales</taxon>
        <taxon>Thermomonosporaceae</taxon>
        <taxon>Actinomadura</taxon>
    </lineage>
</organism>
<dbReference type="SUPFAM" id="SSF52172">
    <property type="entry name" value="CheY-like"/>
    <property type="match status" value="1"/>
</dbReference>
<dbReference type="RefSeq" id="WP_378258547.1">
    <property type="nucleotide sequence ID" value="NZ_JBHSIT010000007.1"/>
</dbReference>
<gene>
    <name evidence="5" type="ORF">ACFPCY_23535</name>
</gene>
<dbReference type="PANTHER" id="PTHR44591">
    <property type="entry name" value="STRESS RESPONSE REGULATOR PROTEIN 1"/>
    <property type="match status" value="1"/>
</dbReference>
<feature type="domain" description="Response regulatory" evidence="4">
    <location>
        <begin position="3"/>
        <end position="119"/>
    </location>
</feature>
<evidence type="ECO:0000313" key="6">
    <source>
        <dbReference type="Proteomes" id="UP001595872"/>
    </source>
</evidence>
<dbReference type="EMBL" id="JBHSIT010000007">
    <property type="protein sequence ID" value="MFC4910305.1"/>
    <property type="molecule type" value="Genomic_DNA"/>
</dbReference>
<evidence type="ECO:0000256" key="1">
    <source>
        <dbReference type="ARBA" id="ARBA00022553"/>
    </source>
</evidence>
<evidence type="ECO:0000259" key="4">
    <source>
        <dbReference type="PROSITE" id="PS50110"/>
    </source>
</evidence>
<protein>
    <submittedName>
        <fullName evidence="5">Two-component system response regulator</fullName>
    </submittedName>
</protein>
<evidence type="ECO:0000256" key="2">
    <source>
        <dbReference type="PROSITE-ProRule" id="PRU00169"/>
    </source>
</evidence>
<dbReference type="InterPro" id="IPR011006">
    <property type="entry name" value="CheY-like_superfamily"/>
</dbReference>
<name>A0ABV9U418_9ACTN</name>
<dbReference type="Pfam" id="PF00072">
    <property type="entry name" value="Response_reg"/>
    <property type="match status" value="1"/>
</dbReference>
<dbReference type="SMART" id="SM00448">
    <property type="entry name" value="REC"/>
    <property type="match status" value="1"/>
</dbReference>
<dbReference type="InterPro" id="IPR001789">
    <property type="entry name" value="Sig_transdc_resp-reg_receiver"/>
</dbReference>
<dbReference type="InterPro" id="IPR050595">
    <property type="entry name" value="Bact_response_regulator"/>
</dbReference>
<keyword evidence="1 2" id="KW-0597">Phosphoprotein</keyword>